<evidence type="ECO:0000313" key="8">
    <source>
        <dbReference type="Proteomes" id="UP000326961"/>
    </source>
</evidence>
<dbReference type="GO" id="GO:0005886">
    <property type="term" value="C:plasma membrane"/>
    <property type="evidence" value="ECO:0007669"/>
    <property type="project" value="InterPro"/>
</dbReference>
<accession>A0A5P3XKM1</accession>
<gene>
    <name evidence="7" type="ORF">D4A35_18200</name>
</gene>
<evidence type="ECO:0000256" key="3">
    <source>
        <dbReference type="ARBA" id="ARBA00022630"/>
    </source>
</evidence>
<dbReference type="InterPro" id="IPR007329">
    <property type="entry name" value="FMN-bd"/>
</dbReference>
<dbReference type="PANTHER" id="PTHR36118">
    <property type="entry name" value="ION-TRANSLOCATING OXIDOREDUCTASE COMPLEX SUBUNIT G"/>
    <property type="match status" value="1"/>
</dbReference>
<dbReference type="Gene3D" id="3.90.1010.20">
    <property type="match status" value="1"/>
</dbReference>
<dbReference type="GO" id="GO:0022900">
    <property type="term" value="P:electron transport chain"/>
    <property type="evidence" value="ECO:0007669"/>
    <property type="project" value="InterPro"/>
</dbReference>
<keyword evidence="1" id="KW-0813">Transport</keyword>
<dbReference type="GO" id="GO:0010181">
    <property type="term" value="F:FMN binding"/>
    <property type="evidence" value="ECO:0007669"/>
    <property type="project" value="InterPro"/>
</dbReference>
<dbReference type="AlphaFoldDB" id="A0A5P3XKM1"/>
<dbReference type="EMBL" id="CP032455">
    <property type="protein sequence ID" value="QEZ70874.1"/>
    <property type="molecule type" value="Genomic_DNA"/>
</dbReference>
<organism evidence="7 8">
    <name type="scientific">Paraclostridium bifermentans</name>
    <name type="common">Clostridium bifermentans</name>
    <dbReference type="NCBI Taxonomy" id="1490"/>
    <lineage>
        <taxon>Bacteria</taxon>
        <taxon>Bacillati</taxon>
        <taxon>Bacillota</taxon>
        <taxon>Clostridia</taxon>
        <taxon>Peptostreptococcales</taxon>
        <taxon>Peptostreptococcaceae</taxon>
        <taxon>Paraclostridium</taxon>
    </lineage>
</organism>
<name>A0A5P3XKM1_PARBF</name>
<geneLocation type="plasmid" evidence="8">
    <name>ppbmmp</name>
</geneLocation>
<protein>
    <submittedName>
        <fullName evidence="7">FMN-binding protein</fullName>
    </submittedName>
</protein>
<reference evidence="7 8" key="1">
    <citation type="submission" date="2018-09" db="EMBL/GenBank/DDBJ databases">
        <title>A clostridial neurotoxin that targets Anopheles mosquitoes.</title>
        <authorList>
            <person name="Contreras E."/>
            <person name="Masuyer G."/>
            <person name="Qureshi N."/>
            <person name="Chawla S."/>
            <person name="Lim H.L."/>
            <person name="Chen J."/>
            <person name="Stenmark P."/>
            <person name="Gill S."/>
        </authorList>
    </citation>
    <scope>NUCLEOTIDE SEQUENCE [LARGE SCALE GENOMIC DNA]</scope>
    <source>
        <strain evidence="7 8">Cbm</strain>
        <plasmid evidence="8">ppbmmp</plasmid>
    </source>
</reference>
<keyword evidence="5" id="KW-0249">Electron transport</keyword>
<keyword evidence="7" id="KW-0614">Plasmid</keyword>
<evidence type="ECO:0000256" key="2">
    <source>
        <dbReference type="ARBA" id="ARBA00022553"/>
    </source>
</evidence>
<dbReference type="InterPro" id="IPR010209">
    <property type="entry name" value="Ion_transpt_RnfG/RsxG"/>
</dbReference>
<keyword evidence="3" id="KW-0285">Flavoprotein</keyword>
<proteinExistence type="predicted"/>
<dbReference type="SMART" id="SM00900">
    <property type="entry name" value="FMN_bind"/>
    <property type="match status" value="1"/>
</dbReference>
<sequence length="236" mass="26113">MKNSLTGYWNEDRWDLRECPLESSNELKQAKHLKNRWINFGNIKNTWIKTELKFFYYYKLINDEWKPGTVWIRKGTVINNLISFLSKKYPNITSIVAEEFSEVKDVKGDLIEEVYQGTKGGEVVGYTIKTTPKGYGGKVEVMVGISNDGKISGVKIGNHSETPGLGSKSADPSFKDQYNGKSTKTPLNIVKGNASNENDIVAISGATITSKAVTAGVNAAMDVYEQKLISINGTGE</sequence>
<keyword evidence="4" id="KW-0288">FMN</keyword>
<dbReference type="Proteomes" id="UP000326961">
    <property type="component" value="Plasmid pPbmMP"/>
</dbReference>
<evidence type="ECO:0000256" key="4">
    <source>
        <dbReference type="ARBA" id="ARBA00022643"/>
    </source>
</evidence>
<dbReference type="Pfam" id="PF04205">
    <property type="entry name" value="FMN_bind"/>
    <property type="match status" value="1"/>
</dbReference>
<dbReference type="GO" id="GO:0009055">
    <property type="term" value="F:electron transfer activity"/>
    <property type="evidence" value="ECO:0007669"/>
    <property type="project" value="InterPro"/>
</dbReference>
<feature type="domain" description="FMN-binding" evidence="6">
    <location>
        <begin position="134"/>
        <end position="224"/>
    </location>
</feature>
<keyword evidence="2" id="KW-0597">Phosphoprotein</keyword>
<evidence type="ECO:0000256" key="1">
    <source>
        <dbReference type="ARBA" id="ARBA00022448"/>
    </source>
</evidence>
<evidence type="ECO:0000313" key="7">
    <source>
        <dbReference type="EMBL" id="QEZ70874.1"/>
    </source>
</evidence>
<dbReference type="PANTHER" id="PTHR36118:SF1">
    <property type="entry name" value="ION-TRANSLOCATING OXIDOREDUCTASE COMPLEX SUBUNIT G"/>
    <property type="match status" value="1"/>
</dbReference>
<evidence type="ECO:0000259" key="6">
    <source>
        <dbReference type="SMART" id="SM00900"/>
    </source>
</evidence>
<evidence type="ECO:0000256" key="5">
    <source>
        <dbReference type="ARBA" id="ARBA00022982"/>
    </source>
</evidence>